<organism evidence="6 7">
    <name type="scientific">Candidatus Woesebacteria bacterium RIFCSPHIGHO2_01_FULL_41_10</name>
    <dbReference type="NCBI Taxonomy" id="1802500"/>
    <lineage>
        <taxon>Bacteria</taxon>
        <taxon>Candidatus Woeseibacteriota</taxon>
    </lineage>
</organism>
<evidence type="ECO:0000256" key="1">
    <source>
        <dbReference type="ARBA" id="ARBA00022490"/>
    </source>
</evidence>
<comment type="function">
    <text evidence="5">Transfers and isomerizes the ribose moiety from AdoMet to the 7-aminomethyl group of 7-deazaguanine (preQ1-tRNA) to give epoxyqueuosine (oQ-tRNA).</text>
</comment>
<dbReference type="InterPro" id="IPR036100">
    <property type="entry name" value="QueA_sf"/>
</dbReference>
<comment type="subcellular location">
    <subcellularLocation>
        <location evidence="5">Cytoplasm</location>
    </subcellularLocation>
</comment>
<dbReference type="Gene3D" id="3.40.1780.10">
    <property type="entry name" value="QueA-like"/>
    <property type="match status" value="1"/>
</dbReference>
<keyword evidence="1 5" id="KW-0963">Cytoplasm</keyword>
<evidence type="ECO:0000256" key="4">
    <source>
        <dbReference type="ARBA" id="ARBA00022785"/>
    </source>
</evidence>
<gene>
    <name evidence="5" type="primary">queA</name>
    <name evidence="6" type="ORF">A2801_03110</name>
</gene>
<proteinExistence type="inferred from homology"/>
<dbReference type="PANTHER" id="PTHR30307">
    <property type="entry name" value="S-ADENOSYLMETHIONINE:TRNA RIBOSYLTRANSFERASE-ISOMERASE"/>
    <property type="match status" value="1"/>
</dbReference>
<keyword evidence="3 5" id="KW-0949">S-adenosyl-L-methionine</keyword>
<keyword evidence="2 5" id="KW-0808">Transferase</keyword>
<evidence type="ECO:0000256" key="3">
    <source>
        <dbReference type="ARBA" id="ARBA00022691"/>
    </source>
</evidence>
<dbReference type="Proteomes" id="UP000177263">
    <property type="component" value="Unassembled WGS sequence"/>
</dbReference>
<dbReference type="GO" id="GO:0008616">
    <property type="term" value="P:tRNA queuosine(34) biosynthetic process"/>
    <property type="evidence" value="ECO:0007669"/>
    <property type="project" value="UniProtKB-UniRule"/>
</dbReference>
<comment type="caution">
    <text evidence="6">The sequence shown here is derived from an EMBL/GenBank/DDBJ whole genome shotgun (WGS) entry which is preliminary data.</text>
</comment>
<dbReference type="AlphaFoldDB" id="A0A1F7YUB1"/>
<protein>
    <recommendedName>
        <fullName evidence="5">S-adenosylmethionine:tRNA ribosyltransferase-isomerase</fullName>
        <ecNumber evidence="5">2.4.99.17</ecNumber>
    </recommendedName>
    <alternativeName>
        <fullName evidence="5">Queuosine biosynthesis protein QueA</fullName>
    </alternativeName>
</protein>
<keyword evidence="6" id="KW-0413">Isomerase</keyword>
<dbReference type="GO" id="GO:0051075">
    <property type="term" value="F:S-adenosylmethionine:tRNA ribosyltransferase-isomerase activity"/>
    <property type="evidence" value="ECO:0007669"/>
    <property type="project" value="UniProtKB-EC"/>
</dbReference>
<comment type="similarity">
    <text evidence="5">Belongs to the QueA family.</text>
</comment>
<comment type="pathway">
    <text evidence="5">tRNA modification; tRNA-queuosine biosynthesis.</text>
</comment>
<evidence type="ECO:0000313" key="7">
    <source>
        <dbReference type="Proteomes" id="UP000177263"/>
    </source>
</evidence>
<name>A0A1F7YUB1_9BACT</name>
<evidence type="ECO:0000256" key="5">
    <source>
        <dbReference type="HAMAP-Rule" id="MF_00113"/>
    </source>
</evidence>
<dbReference type="Gene3D" id="2.40.10.240">
    <property type="entry name" value="QueA-like"/>
    <property type="match status" value="1"/>
</dbReference>
<evidence type="ECO:0000313" key="6">
    <source>
        <dbReference type="EMBL" id="OGM30075.1"/>
    </source>
</evidence>
<dbReference type="UniPathway" id="UPA00392"/>
<comment type="subunit">
    <text evidence="5">Monomer.</text>
</comment>
<dbReference type="HAMAP" id="MF_00113">
    <property type="entry name" value="QueA"/>
    <property type="match status" value="1"/>
</dbReference>
<dbReference type="SUPFAM" id="SSF111337">
    <property type="entry name" value="QueA-like"/>
    <property type="match status" value="1"/>
</dbReference>
<reference evidence="6 7" key="1">
    <citation type="journal article" date="2016" name="Nat. Commun.">
        <title>Thousands of microbial genomes shed light on interconnected biogeochemical processes in an aquifer system.</title>
        <authorList>
            <person name="Anantharaman K."/>
            <person name="Brown C.T."/>
            <person name="Hug L.A."/>
            <person name="Sharon I."/>
            <person name="Castelle C.J."/>
            <person name="Probst A.J."/>
            <person name="Thomas B.C."/>
            <person name="Singh A."/>
            <person name="Wilkins M.J."/>
            <person name="Karaoz U."/>
            <person name="Brodie E.L."/>
            <person name="Williams K.H."/>
            <person name="Hubbard S.S."/>
            <person name="Banfield J.F."/>
        </authorList>
    </citation>
    <scope>NUCLEOTIDE SEQUENCE [LARGE SCALE GENOMIC DNA]</scope>
</reference>
<sequence>MKRSQLFYELPKERIAHSPLNPRGSSKLLIINRKSRNLLDKHFYDLPSFVTSDDVLVLNNTKVFPARLFGIDANKKPVELLLLNPTGKKSEWIAIGKNIPQVNKNIYIENVKARIISKAGRTATLLFDCSNEVFKQLLSQYGHTPIPPYIHSDSSERSLREKYQTTYAKRTGSVAAPTAGLHFTDNLLSKLIEKGVQIEEITLHVGMGTFLPIQSENLKEHKMHNERFTLSKITAQNLNNAKQNGKRIISVGTTTTRVLEACSKNGVLTSQSGETDIFIYPPYKFDFVDALITNFHLPGSTLLALVSALASSPNTNDVFFDFETSLMGKAYSHAIENNYRFYSFGDACFIE</sequence>
<dbReference type="STRING" id="1802500.A2801_03110"/>
<keyword evidence="4 5" id="KW-0671">Queuosine biosynthesis</keyword>
<evidence type="ECO:0000256" key="2">
    <source>
        <dbReference type="ARBA" id="ARBA00022679"/>
    </source>
</evidence>
<dbReference type="InterPro" id="IPR042118">
    <property type="entry name" value="QueA_dom1"/>
</dbReference>
<dbReference type="Pfam" id="PF02547">
    <property type="entry name" value="Queuosine_synth"/>
    <property type="match status" value="1"/>
</dbReference>
<dbReference type="InterPro" id="IPR042119">
    <property type="entry name" value="QueA_dom2"/>
</dbReference>
<dbReference type="EMBL" id="MGGM01000005">
    <property type="protein sequence ID" value="OGM30075.1"/>
    <property type="molecule type" value="Genomic_DNA"/>
</dbReference>
<comment type="catalytic activity">
    <reaction evidence="5">
        <text>7-aminomethyl-7-carbaguanosine(34) in tRNA + S-adenosyl-L-methionine = epoxyqueuosine(34) in tRNA + adenine + L-methionine + 2 H(+)</text>
        <dbReference type="Rhea" id="RHEA:32155"/>
        <dbReference type="Rhea" id="RHEA-COMP:10342"/>
        <dbReference type="Rhea" id="RHEA-COMP:18582"/>
        <dbReference type="ChEBI" id="CHEBI:15378"/>
        <dbReference type="ChEBI" id="CHEBI:16708"/>
        <dbReference type="ChEBI" id="CHEBI:57844"/>
        <dbReference type="ChEBI" id="CHEBI:59789"/>
        <dbReference type="ChEBI" id="CHEBI:82833"/>
        <dbReference type="ChEBI" id="CHEBI:194443"/>
        <dbReference type="EC" id="2.4.99.17"/>
    </reaction>
</comment>
<dbReference type="PANTHER" id="PTHR30307:SF0">
    <property type="entry name" value="S-ADENOSYLMETHIONINE:TRNA RIBOSYLTRANSFERASE-ISOMERASE"/>
    <property type="match status" value="1"/>
</dbReference>
<dbReference type="InterPro" id="IPR003699">
    <property type="entry name" value="QueA"/>
</dbReference>
<dbReference type="EC" id="2.4.99.17" evidence="5"/>
<dbReference type="NCBIfam" id="TIGR00113">
    <property type="entry name" value="queA"/>
    <property type="match status" value="1"/>
</dbReference>
<dbReference type="NCBIfam" id="NF001140">
    <property type="entry name" value="PRK00147.1"/>
    <property type="match status" value="1"/>
</dbReference>
<dbReference type="GO" id="GO:0005737">
    <property type="term" value="C:cytoplasm"/>
    <property type="evidence" value="ECO:0007669"/>
    <property type="project" value="UniProtKB-SubCell"/>
</dbReference>
<accession>A0A1F7YUB1</accession>